<dbReference type="AlphaFoldDB" id="J1JB57"/>
<evidence type="ECO:0000313" key="2">
    <source>
        <dbReference type="Proteomes" id="UP000008947"/>
    </source>
</evidence>
<dbReference type="EMBL" id="AILU01000005">
    <property type="protein sequence ID" value="EJF81205.1"/>
    <property type="molecule type" value="Genomic_DNA"/>
</dbReference>
<proteinExistence type="predicted"/>
<gene>
    <name evidence="1" type="ORF">MCQ_00483</name>
</gene>
<dbReference type="HOGENOM" id="CLU_063479_5_1_5"/>
<accession>J1JB57</accession>
<comment type="caution">
    <text evidence="1">The sequence shown here is derived from an EMBL/GenBank/DDBJ whole genome shotgun (WGS) entry which is preliminary data.</text>
</comment>
<feature type="non-terminal residue" evidence="1">
    <location>
        <position position="43"/>
    </location>
</feature>
<evidence type="ECO:0000313" key="1">
    <source>
        <dbReference type="EMBL" id="EJF81205.1"/>
    </source>
</evidence>
<sequence>MKKYEFTDETIEVNGRTLYRIRALKDFWQVKAGDLGGFIEHES</sequence>
<organism evidence="1 2">
    <name type="scientific">Candidatus Bartonella washoeensis Sb944nv</name>
    <dbReference type="NCBI Taxonomy" id="1094563"/>
    <lineage>
        <taxon>Bacteria</taxon>
        <taxon>Pseudomonadati</taxon>
        <taxon>Pseudomonadota</taxon>
        <taxon>Alphaproteobacteria</taxon>
        <taxon>Hyphomicrobiales</taxon>
        <taxon>Bartonellaceae</taxon>
        <taxon>Bartonella</taxon>
    </lineage>
</organism>
<name>J1JB57_9HYPH</name>
<reference evidence="1 2" key="1">
    <citation type="submission" date="2012-03" db="EMBL/GenBank/DDBJ databases">
        <title>The Genome Sequence of Bartonella washoensis Sb944nv.</title>
        <authorList>
            <consortium name="The Broad Institute Genome Sequencing Platform"/>
            <consortium name="The Broad Institute Genome Sequencing Center for Infectious Disease"/>
            <person name="Feldgarden M."/>
            <person name="Kirby J."/>
            <person name="Kosoy M."/>
            <person name="Birtles R."/>
            <person name="Probert W.S."/>
            <person name="Chiaraviglio L."/>
            <person name="Young S.K."/>
            <person name="Zeng Q."/>
            <person name="Gargeya S."/>
            <person name="Fitzgerald M."/>
            <person name="Haas B."/>
            <person name="Abouelleil A."/>
            <person name="Alvarado L."/>
            <person name="Arachchi H.M."/>
            <person name="Berlin A."/>
            <person name="Chapman S.B."/>
            <person name="Gearin G."/>
            <person name="Goldberg J."/>
            <person name="Griggs A."/>
            <person name="Gujja S."/>
            <person name="Hansen M."/>
            <person name="Heiman D."/>
            <person name="Howarth C."/>
            <person name="Larimer J."/>
            <person name="Lui A."/>
            <person name="MacDonald P.J.P."/>
            <person name="McCowen C."/>
            <person name="Montmayeur A."/>
            <person name="Murphy C."/>
            <person name="Neiman D."/>
            <person name="Pearson M."/>
            <person name="Priest M."/>
            <person name="Roberts A."/>
            <person name="Saif S."/>
            <person name="Shea T."/>
            <person name="Sisk P."/>
            <person name="Stolte C."/>
            <person name="Sykes S."/>
            <person name="Wortman J."/>
            <person name="Nusbaum C."/>
            <person name="Birren B."/>
        </authorList>
    </citation>
    <scope>NUCLEOTIDE SEQUENCE [LARGE SCALE GENOMIC DNA]</scope>
    <source>
        <strain evidence="1 2">Sb944nv</strain>
    </source>
</reference>
<keyword evidence="2" id="KW-1185">Reference proteome</keyword>
<dbReference type="Proteomes" id="UP000008947">
    <property type="component" value="Unassembled WGS sequence"/>
</dbReference>
<protein>
    <submittedName>
        <fullName evidence="1">Uncharacterized protein</fullName>
    </submittedName>
</protein>